<feature type="transmembrane region" description="Helical" evidence="1">
    <location>
        <begin position="6"/>
        <end position="22"/>
    </location>
</feature>
<dbReference type="EMBL" id="JAHQCR010000088">
    <property type="protein sequence ID" value="MBU9724013.1"/>
    <property type="molecule type" value="Genomic_DNA"/>
</dbReference>
<keyword evidence="1" id="KW-0472">Membrane</keyword>
<sequence>MIIIVLISLSIFIQLTGLWILFRKLHILEKFIHKPNTVNNKNNPYNSVQWKDELKRTVELQCMEVRNAVQKQTVDIHKREIELSPKELSISENQLNKIYSFEQLMILNNFWEAYHTYIHKYWLTKNGEIKGVFQGTKVDPSSEISLLIGQSKLLTTQMNHWLKKIMEN</sequence>
<protein>
    <submittedName>
        <fullName evidence="2">Uncharacterized protein</fullName>
    </submittedName>
</protein>
<dbReference type="Proteomes" id="UP000790580">
    <property type="component" value="Unassembled WGS sequence"/>
</dbReference>
<accession>A0ABS6JZK3</accession>
<keyword evidence="1" id="KW-0812">Transmembrane</keyword>
<evidence type="ECO:0000313" key="2">
    <source>
        <dbReference type="EMBL" id="MBU9724013.1"/>
    </source>
</evidence>
<evidence type="ECO:0000313" key="3">
    <source>
        <dbReference type="Proteomes" id="UP000790580"/>
    </source>
</evidence>
<keyword evidence="3" id="KW-1185">Reference proteome</keyword>
<comment type="caution">
    <text evidence="2">The sequence shown here is derived from an EMBL/GenBank/DDBJ whole genome shotgun (WGS) entry which is preliminary data.</text>
</comment>
<keyword evidence="1" id="KW-1133">Transmembrane helix</keyword>
<name>A0ABS6JZK3_9BACI</name>
<organism evidence="2 3">
    <name type="scientific">Evansella alkalicola</name>
    <dbReference type="NCBI Taxonomy" id="745819"/>
    <lineage>
        <taxon>Bacteria</taxon>
        <taxon>Bacillati</taxon>
        <taxon>Bacillota</taxon>
        <taxon>Bacilli</taxon>
        <taxon>Bacillales</taxon>
        <taxon>Bacillaceae</taxon>
        <taxon>Evansella</taxon>
    </lineage>
</organism>
<dbReference type="RefSeq" id="WP_088075027.1">
    <property type="nucleotide sequence ID" value="NZ_JAHQCR010000088.1"/>
</dbReference>
<reference evidence="2 3" key="1">
    <citation type="submission" date="2021-06" db="EMBL/GenBank/DDBJ databases">
        <title>Bacillus sp. RD4P76, an endophyte from a halophyte.</title>
        <authorList>
            <person name="Sun J.-Q."/>
        </authorList>
    </citation>
    <scope>NUCLEOTIDE SEQUENCE [LARGE SCALE GENOMIC DNA]</scope>
    <source>
        <strain evidence="2 3">JCM 17098</strain>
    </source>
</reference>
<proteinExistence type="predicted"/>
<gene>
    <name evidence="2" type="ORF">KS407_21550</name>
</gene>
<evidence type="ECO:0000256" key="1">
    <source>
        <dbReference type="SAM" id="Phobius"/>
    </source>
</evidence>